<comment type="caution">
    <text evidence="1">The sequence shown here is derived from an EMBL/GenBank/DDBJ whole genome shotgun (WGS) entry which is preliminary data.</text>
</comment>
<dbReference type="OrthoDB" id="3888177at2759"/>
<feature type="non-terminal residue" evidence="1">
    <location>
        <position position="379"/>
    </location>
</feature>
<evidence type="ECO:0000313" key="2">
    <source>
        <dbReference type="Proteomes" id="UP000767238"/>
    </source>
</evidence>
<proteinExistence type="predicted"/>
<gene>
    <name evidence="1" type="ORF">KCV03_g725</name>
</gene>
<name>A0A9P8K9Q8_AURME</name>
<protein>
    <submittedName>
        <fullName evidence="1">Uncharacterized protein</fullName>
    </submittedName>
</protein>
<reference evidence="1" key="2">
    <citation type="submission" date="2021-08" db="EMBL/GenBank/DDBJ databases">
        <authorList>
            <person name="Gostincar C."/>
            <person name="Sun X."/>
            <person name="Song Z."/>
            <person name="Gunde-Cimerman N."/>
        </authorList>
    </citation>
    <scope>NUCLEOTIDE SEQUENCE</scope>
    <source>
        <strain evidence="1">EXF-8016</strain>
    </source>
</reference>
<sequence>MDAQDNQNLNTNQQNIDRLNRRIQLNLLSEFKAYQWMDDWMPASVPEMPTPEDKHLQTEMGECLFAFPYALIITNKATGKRVWFSVYDDGQLLVQKVLSFSRGTNAKFWDAVMDAYLDWVRNGKSSLWNPDIFLQTISQYTYFNWSATPCFDMTDEAGWPPAARGWADLYLQEILRPDDAVCFSAYPEFSFVPGAAASFLRLNGALMSHEYLNPRSLMREMRKGRFLSLGLPAVSFAQAVTEQMIPSLHRAEDMLIPDSMVLWAQDLDERVCNEVSQGIRPPPEILAASLALRRLGDRIIWPEQYNFGLLHGLIPLPDAPPPDLQPTAYQPGVLQATHDRLVAFFTLIASRNANSEAFQHNRAISAQTAAMRSNTNPSE</sequence>
<accession>A0A9P8K9Q8</accession>
<dbReference type="EMBL" id="JAHFYH010000003">
    <property type="protein sequence ID" value="KAH0234480.1"/>
    <property type="molecule type" value="Genomic_DNA"/>
</dbReference>
<organism evidence="1 2">
    <name type="scientific">Aureobasidium melanogenum</name>
    <name type="common">Aureobasidium pullulans var. melanogenum</name>
    <dbReference type="NCBI Taxonomy" id="46634"/>
    <lineage>
        <taxon>Eukaryota</taxon>
        <taxon>Fungi</taxon>
        <taxon>Dikarya</taxon>
        <taxon>Ascomycota</taxon>
        <taxon>Pezizomycotina</taxon>
        <taxon>Dothideomycetes</taxon>
        <taxon>Dothideomycetidae</taxon>
        <taxon>Dothideales</taxon>
        <taxon>Saccotheciaceae</taxon>
        <taxon>Aureobasidium</taxon>
    </lineage>
</organism>
<dbReference type="Proteomes" id="UP000767238">
    <property type="component" value="Unassembled WGS sequence"/>
</dbReference>
<reference evidence="1" key="1">
    <citation type="journal article" date="2021" name="J Fungi (Basel)">
        <title>Virulence traits and population genomics of the black yeast Aureobasidium melanogenum.</title>
        <authorList>
            <person name="Cernosa A."/>
            <person name="Sun X."/>
            <person name="Gostincar C."/>
            <person name="Fang C."/>
            <person name="Gunde-Cimerman N."/>
            <person name="Song Z."/>
        </authorList>
    </citation>
    <scope>NUCLEOTIDE SEQUENCE</scope>
    <source>
        <strain evidence="1">EXF-8016</strain>
    </source>
</reference>
<evidence type="ECO:0000313" key="1">
    <source>
        <dbReference type="EMBL" id="KAH0234480.1"/>
    </source>
</evidence>
<dbReference type="AlphaFoldDB" id="A0A9P8K9Q8"/>